<gene>
    <name evidence="5" type="ORF">FNK824_LOCUS15758</name>
    <name evidence="6" type="ORF">JBS370_LOCUS20234</name>
    <name evidence="4" type="ORF">JXQ802_LOCUS31352</name>
    <name evidence="3" type="ORF">PYM288_LOCUS20618</name>
    <name evidence="1" type="ORF">SEV965_LOCUS11181</name>
    <name evidence="2" type="ORF">ZHD862_LOCUS18198</name>
</gene>
<dbReference type="AlphaFoldDB" id="A0A814HGM4"/>
<dbReference type="EMBL" id="CAJNOU010000476">
    <property type="protein sequence ID" value="CAF1008770.1"/>
    <property type="molecule type" value="Genomic_DNA"/>
</dbReference>
<name>A0A814HGM4_9BILA</name>
<comment type="caution">
    <text evidence="1">The sequence shown here is derived from an EMBL/GenBank/DDBJ whole genome shotgun (WGS) entry which is preliminary data.</text>
</comment>
<dbReference type="Proteomes" id="UP000663836">
    <property type="component" value="Unassembled WGS sequence"/>
</dbReference>
<dbReference type="Proteomes" id="UP000663874">
    <property type="component" value="Unassembled WGS sequence"/>
</dbReference>
<evidence type="ECO:0000313" key="8">
    <source>
        <dbReference type="Proteomes" id="UP000663889"/>
    </source>
</evidence>
<proteinExistence type="predicted"/>
<accession>A0A814HGM4</accession>
<evidence type="ECO:0000313" key="2">
    <source>
        <dbReference type="EMBL" id="CAF1112576.1"/>
    </source>
</evidence>
<evidence type="ECO:0000313" key="7">
    <source>
        <dbReference type="Proteomes" id="UP000663870"/>
    </source>
</evidence>
<evidence type="ECO:0000313" key="4">
    <source>
        <dbReference type="EMBL" id="CAF1336620.1"/>
    </source>
</evidence>
<protein>
    <submittedName>
        <fullName evidence="1">Uncharacterized protein</fullName>
    </submittedName>
</protein>
<organism evidence="1 8">
    <name type="scientific">Rotaria sordida</name>
    <dbReference type="NCBI Taxonomy" id="392033"/>
    <lineage>
        <taxon>Eukaryota</taxon>
        <taxon>Metazoa</taxon>
        <taxon>Spiralia</taxon>
        <taxon>Gnathifera</taxon>
        <taxon>Rotifera</taxon>
        <taxon>Eurotatoria</taxon>
        <taxon>Bdelloidea</taxon>
        <taxon>Philodinida</taxon>
        <taxon>Philodinidae</taxon>
        <taxon>Rotaria</taxon>
    </lineage>
</organism>
<dbReference type="EMBL" id="CAJNOL010001322">
    <property type="protein sequence ID" value="CAF1336620.1"/>
    <property type="molecule type" value="Genomic_DNA"/>
</dbReference>
<evidence type="ECO:0000313" key="6">
    <source>
        <dbReference type="EMBL" id="CAF3888473.1"/>
    </source>
</evidence>
<dbReference type="EMBL" id="CAJNOH010000764">
    <property type="protein sequence ID" value="CAF1119412.1"/>
    <property type="molecule type" value="Genomic_DNA"/>
</dbReference>
<dbReference type="EMBL" id="CAJOBD010002526">
    <property type="protein sequence ID" value="CAF3888473.1"/>
    <property type="molecule type" value="Genomic_DNA"/>
</dbReference>
<evidence type="ECO:0000313" key="1">
    <source>
        <dbReference type="EMBL" id="CAF1008770.1"/>
    </source>
</evidence>
<reference evidence="1" key="1">
    <citation type="submission" date="2021-02" db="EMBL/GenBank/DDBJ databases">
        <authorList>
            <person name="Nowell W R."/>
        </authorList>
    </citation>
    <scope>NUCLEOTIDE SEQUENCE</scope>
</reference>
<sequence length="121" mass="14338">MRYPCIGFPTCLKSFDNGYVLRAHQLSCEHALKKINQQNQQQENIRNIQNNHLNYRMKENKCYQTSTGLDKTQKFLIRDRYQLGGNNNLQESYRRIRQPPDPKMVIIQTKSTSIDFSGYYT</sequence>
<dbReference type="EMBL" id="CAJNOT010000934">
    <property type="protein sequence ID" value="CAF1112576.1"/>
    <property type="molecule type" value="Genomic_DNA"/>
</dbReference>
<evidence type="ECO:0000313" key="5">
    <source>
        <dbReference type="EMBL" id="CAF3814232.1"/>
    </source>
</evidence>
<keyword evidence="7" id="KW-1185">Reference proteome</keyword>
<dbReference type="Proteomes" id="UP000663889">
    <property type="component" value="Unassembled WGS sequence"/>
</dbReference>
<evidence type="ECO:0000313" key="3">
    <source>
        <dbReference type="EMBL" id="CAF1119412.1"/>
    </source>
</evidence>
<dbReference type="Proteomes" id="UP000663870">
    <property type="component" value="Unassembled WGS sequence"/>
</dbReference>
<dbReference type="EMBL" id="CAJOBE010002320">
    <property type="protein sequence ID" value="CAF3814232.1"/>
    <property type="molecule type" value="Genomic_DNA"/>
</dbReference>
<dbReference type="Proteomes" id="UP000663864">
    <property type="component" value="Unassembled WGS sequence"/>
</dbReference>
<dbReference type="Proteomes" id="UP000663854">
    <property type="component" value="Unassembled WGS sequence"/>
</dbReference>